<keyword evidence="3" id="KW-1185">Reference proteome</keyword>
<dbReference type="InterPro" id="IPR052945">
    <property type="entry name" value="Mitotic_Regulator"/>
</dbReference>
<feature type="region of interest" description="Disordered" evidence="1">
    <location>
        <begin position="237"/>
        <end position="280"/>
    </location>
</feature>
<evidence type="ECO:0000256" key="1">
    <source>
        <dbReference type="SAM" id="MobiDB-lite"/>
    </source>
</evidence>
<accession>A0A1E4SND4</accession>
<dbReference type="Proteomes" id="UP000094285">
    <property type="component" value="Unassembled WGS sequence"/>
</dbReference>
<dbReference type="RefSeq" id="XP_020066145.1">
    <property type="nucleotide sequence ID" value="XM_020209324.1"/>
</dbReference>
<feature type="compositionally biased region" description="Polar residues" evidence="1">
    <location>
        <begin position="243"/>
        <end position="279"/>
    </location>
</feature>
<dbReference type="OrthoDB" id="2148946at2759"/>
<protein>
    <recommendedName>
        <fullName evidence="4">HCP-like protein</fullName>
    </recommendedName>
</protein>
<dbReference type="AlphaFoldDB" id="A0A1E4SND4"/>
<evidence type="ECO:0000313" key="3">
    <source>
        <dbReference type="Proteomes" id="UP000094285"/>
    </source>
</evidence>
<evidence type="ECO:0000313" key="2">
    <source>
        <dbReference type="EMBL" id="ODV81023.1"/>
    </source>
</evidence>
<dbReference type="Gene3D" id="1.25.40.10">
    <property type="entry name" value="Tetratricopeptide repeat domain"/>
    <property type="match status" value="1"/>
</dbReference>
<evidence type="ECO:0008006" key="4">
    <source>
        <dbReference type="Google" id="ProtNLM"/>
    </source>
</evidence>
<sequence length="523" mass="58286">MTAPHSPIRDDADSIYTFDSITTSGRLLDRLDINKTDLYDPDFGLRKRDSIASIQTTGRLLDRLGLDDDSDDDVSVYTPPPIRDPRERPVTNPLANLGRHPSKKGLASFGSYQPDNNQESDRLDNKVNIKKIRRNIIFENANPSTDSIIADVGMIKKVDNHVTFKSDQPLPPLPNLKRSLTVANGNAKNISASSIPQTAGISYNSDEDHPISALSRPIEISRTPSAPIIRTRSTLKHGEIGPNASSSRRVVSEGNNSQGVSTHPANNPMSTLPVSTSNDLGPETRIKLANQLRAMGKHREASYQLQIAANIPNNYPKAMYQYAIALKAGQGVKQNDRHCIKWLCKCILIDFQSISHPQHSFSSLQVIKFAEKLNQFQPEDLIKLILKQMDHTLKSNPLKHGTEPNLVYEAFTKLSKTQINKIAIISKNQTDVVSMSYHDLGKTLFNGWGLNSKDEVNGIKLLSMAGSMGNVHSMIELGEIWSSKSKFHKKDFYKAAAWLRSSEIFGFKSIGNSWIYKEKYLQK</sequence>
<organism evidence="2 3">
    <name type="scientific">Suhomyces tanzawaensis NRRL Y-17324</name>
    <dbReference type="NCBI Taxonomy" id="984487"/>
    <lineage>
        <taxon>Eukaryota</taxon>
        <taxon>Fungi</taxon>
        <taxon>Dikarya</taxon>
        <taxon>Ascomycota</taxon>
        <taxon>Saccharomycotina</taxon>
        <taxon>Pichiomycetes</taxon>
        <taxon>Debaryomycetaceae</taxon>
        <taxon>Suhomyces</taxon>
    </lineage>
</organism>
<reference evidence="3" key="1">
    <citation type="submission" date="2016-05" db="EMBL/GenBank/DDBJ databases">
        <title>Comparative genomics of biotechnologically important yeasts.</title>
        <authorList>
            <consortium name="DOE Joint Genome Institute"/>
            <person name="Riley R."/>
            <person name="Haridas S."/>
            <person name="Wolfe K.H."/>
            <person name="Lopes M.R."/>
            <person name="Hittinger C.T."/>
            <person name="Goker M."/>
            <person name="Salamov A."/>
            <person name="Wisecaver J."/>
            <person name="Long T.M."/>
            <person name="Aerts A.L."/>
            <person name="Barry K."/>
            <person name="Choi C."/>
            <person name="Clum A."/>
            <person name="Coughlan A.Y."/>
            <person name="Deshpande S."/>
            <person name="Douglass A.P."/>
            <person name="Hanson S.J."/>
            <person name="Klenk H.-P."/>
            <person name="Labutti K."/>
            <person name="Lapidus A."/>
            <person name="Lindquist E."/>
            <person name="Lipzen A."/>
            <person name="Meier-Kolthoff J.P."/>
            <person name="Ohm R.A."/>
            <person name="Otillar R.P."/>
            <person name="Pangilinan J."/>
            <person name="Peng Y."/>
            <person name="Rokas A."/>
            <person name="Rosa C.A."/>
            <person name="Scheuner C."/>
            <person name="Sibirny A.A."/>
            <person name="Slot J.C."/>
            <person name="Stielow J.B."/>
            <person name="Sun H."/>
            <person name="Kurtzman C.P."/>
            <person name="Blackwell M."/>
            <person name="Grigoriev I.V."/>
            <person name="Jeffries T.W."/>
        </authorList>
    </citation>
    <scope>NUCLEOTIDE SEQUENCE [LARGE SCALE GENOMIC DNA]</scope>
    <source>
        <strain evidence="3">NRRL Y-17324</strain>
    </source>
</reference>
<dbReference type="EMBL" id="KV453910">
    <property type="protein sequence ID" value="ODV81023.1"/>
    <property type="molecule type" value="Genomic_DNA"/>
</dbReference>
<name>A0A1E4SND4_9ASCO</name>
<dbReference type="PANTHER" id="PTHR43628">
    <property type="entry name" value="ACTIVATOR OF C KINASE PROTEIN 1-RELATED"/>
    <property type="match status" value="1"/>
</dbReference>
<feature type="region of interest" description="Disordered" evidence="1">
    <location>
        <begin position="70"/>
        <end position="121"/>
    </location>
</feature>
<dbReference type="PANTHER" id="PTHR43628:SF11">
    <property type="entry name" value="PROTEIN DSF2"/>
    <property type="match status" value="1"/>
</dbReference>
<dbReference type="GO" id="GO:0010972">
    <property type="term" value="P:negative regulation of G2/M transition of mitotic cell cycle"/>
    <property type="evidence" value="ECO:0007669"/>
    <property type="project" value="TreeGrafter"/>
</dbReference>
<dbReference type="InterPro" id="IPR006597">
    <property type="entry name" value="Sel1-like"/>
</dbReference>
<dbReference type="GO" id="GO:0032153">
    <property type="term" value="C:cell division site"/>
    <property type="evidence" value="ECO:0007669"/>
    <property type="project" value="TreeGrafter"/>
</dbReference>
<proteinExistence type="predicted"/>
<dbReference type="GeneID" id="30983460"/>
<dbReference type="STRING" id="984487.A0A1E4SND4"/>
<dbReference type="InterPro" id="IPR011990">
    <property type="entry name" value="TPR-like_helical_dom_sf"/>
</dbReference>
<dbReference type="Pfam" id="PF08238">
    <property type="entry name" value="Sel1"/>
    <property type="match status" value="3"/>
</dbReference>
<dbReference type="SUPFAM" id="SSF81901">
    <property type="entry name" value="HCP-like"/>
    <property type="match status" value="1"/>
</dbReference>
<gene>
    <name evidence="2" type="ORF">CANTADRAFT_46357</name>
</gene>